<feature type="compositionally biased region" description="Polar residues" evidence="1">
    <location>
        <begin position="113"/>
        <end position="132"/>
    </location>
</feature>
<name>A0AAE0UD97_SORBR</name>
<feature type="compositionally biased region" description="Pro residues" evidence="1">
    <location>
        <begin position="479"/>
        <end position="488"/>
    </location>
</feature>
<feature type="compositionally biased region" description="Polar residues" evidence="1">
    <location>
        <begin position="361"/>
        <end position="379"/>
    </location>
</feature>
<feature type="region of interest" description="Disordered" evidence="1">
    <location>
        <begin position="281"/>
        <end position="389"/>
    </location>
</feature>
<feature type="compositionally biased region" description="Polar residues" evidence="1">
    <location>
        <begin position="1046"/>
        <end position="1070"/>
    </location>
</feature>
<feature type="compositionally biased region" description="Basic and acidic residues" evidence="1">
    <location>
        <begin position="380"/>
        <end position="389"/>
    </location>
</feature>
<feature type="region of interest" description="Disordered" evidence="1">
    <location>
        <begin position="1"/>
        <end position="226"/>
    </location>
</feature>
<feature type="compositionally biased region" description="Polar residues" evidence="1">
    <location>
        <begin position="291"/>
        <end position="310"/>
    </location>
</feature>
<feature type="region of interest" description="Disordered" evidence="1">
    <location>
        <begin position="1009"/>
        <end position="1169"/>
    </location>
</feature>
<accession>A0AAE0UD97</accession>
<feature type="compositionally biased region" description="Polar residues" evidence="1">
    <location>
        <begin position="456"/>
        <end position="475"/>
    </location>
</feature>
<feature type="region of interest" description="Disordered" evidence="1">
    <location>
        <begin position="733"/>
        <end position="871"/>
    </location>
</feature>
<organism evidence="2 3">
    <name type="scientific">Sordaria brevicollis</name>
    <dbReference type="NCBI Taxonomy" id="83679"/>
    <lineage>
        <taxon>Eukaryota</taxon>
        <taxon>Fungi</taxon>
        <taxon>Dikarya</taxon>
        <taxon>Ascomycota</taxon>
        <taxon>Pezizomycotina</taxon>
        <taxon>Sordariomycetes</taxon>
        <taxon>Sordariomycetidae</taxon>
        <taxon>Sordariales</taxon>
        <taxon>Sordariaceae</taxon>
        <taxon>Sordaria</taxon>
    </lineage>
</organism>
<reference evidence="2" key="2">
    <citation type="submission" date="2023-07" db="EMBL/GenBank/DDBJ databases">
        <authorList>
            <consortium name="Lawrence Berkeley National Laboratory"/>
            <person name="Haridas S."/>
            <person name="Hensen N."/>
            <person name="Bonometti L."/>
            <person name="Westerberg I."/>
            <person name="Brannstrom I.O."/>
            <person name="Guillou S."/>
            <person name="Cros-Aarteil S."/>
            <person name="Calhoun S."/>
            <person name="Kuo A."/>
            <person name="Mondo S."/>
            <person name="Pangilinan J."/>
            <person name="Riley R."/>
            <person name="LaButti K."/>
            <person name="Andreopoulos B."/>
            <person name="Lipzen A."/>
            <person name="Chen C."/>
            <person name="Yanf M."/>
            <person name="Daum C."/>
            <person name="Ng V."/>
            <person name="Clum A."/>
            <person name="Steindorff A."/>
            <person name="Ohm R."/>
            <person name="Martin F."/>
            <person name="Silar P."/>
            <person name="Natvig D."/>
            <person name="Lalanne C."/>
            <person name="Gautier V."/>
            <person name="Ament-velasquez S.L."/>
            <person name="Kruys A."/>
            <person name="Hutchinson M.I."/>
            <person name="Powell A.J."/>
            <person name="Barry K."/>
            <person name="Miller A.N."/>
            <person name="Grigoriev I.V."/>
            <person name="Debuchy R."/>
            <person name="Gladieux P."/>
            <person name="Thoren M.H."/>
            <person name="Johannesson H."/>
        </authorList>
    </citation>
    <scope>NUCLEOTIDE SEQUENCE</scope>
    <source>
        <strain evidence="2">FGSC 1904</strain>
    </source>
</reference>
<feature type="compositionally biased region" description="Acidic residues" evidence="1">
    <location>
        <begin position="661"/>
        <end position="683"/>
    </location>
</feature>
<reference evidence="2" key="1">
    <citation type="journal article" date="2023" name="Mol. Phylogenet. Evol.">
        <title>Genome-scale phylogeny and comparative genomics of the fungal order Sordariales.</title>
        <authorList>
            <person name="Hensen N."/>
            <person name="Bonometti L."/>
            <person name="Westerberg I."/>
            <person name="Brannstrom I.O."/>
            <person name="Guillou S."/>
            <person name="Cros-Aarteil S."/>
            <person name="Calhoun S."/>
            <person name="Haridas S."/>
            <person name="Kuo A."/>
            <person name="Mondo S."/>
            <person name="Pangilinan J."/>
            <person name="Riley R."/>
            <person name="LaButti K."/>
            <person name="Andreopoulos B."/>
            <person name="Lipzen A."/>
            <person name="Chen C."/>
            <person name="Yan M."/>
            <person name="Daum C."/>
            <person name="Ng V."/>
            <person name="Clum A."/>
            <person name="Steindorff A."/>
            <person name="Ohm R.A."/>
            <person name="Martin F."/>
            <person name="Silar P."/>
            <person name="Natvig D.O."/>
            <person name="Lalanne C."/>
            <person name="Gautier V."/>
            <person name="Ament-Velasquez S.L."/>
            <person name="Kruys A."/>
            <person name="Hutchinson M.I."/>
            <person name="Powell A.J."/>
            <person name="Barry K."/>
            <person name="Miller A.N."/>
            <person name="Grigoriev I.V."/>
            <person name="Debuchy R."/>
            <person name="Gladieux P."/>
            <person name="Hiltunen Thoren M."/>
            <person name="Johannesson H."/>
        </authorList>
    </citation>
    <scope>NUCLEOTIDE SEQUENCE</scope>
    <source>
        <strain evidence="2">FGSC 1904</strain>
    </source>
</reference>
<feature type="compositionally biased region" description="Polar residues" evidence="1">
    <location>
        <begin position="763"/>
        <end position="781"/>
    </location>
</feature>
<feature type="compositionally biased region" description="Polar residues" evidence="1">
    <location>
        <begin position="812"/>
        <end position="822"/>
    </location>
</feature>
<proteinExistence type="predicted"/>
<feature type="compositionally biased region" description="Basic and acidic residues" evidence="1">
    <location>
        <begin position="684"/>
        <end position="697"/>
    </location>
</feature>
<feature type="compositionally biased region" description="Polar residues" evidence="1">
    <location>
        <begin position="34"/>
        <end position="54"/>
    </location>
</feature>
<dbReference type="EMBL" id="JAUTDP010000005">
    <property type="protein sequence ID" value="KAK3399219.1"/>
    <property type="molecule type" value="Genomic_DNA"/>
</dbReference>
<feature type="compositionally biased region" description="Basic and acidic residues" evidence="1">
    <location>
        <begin position="1126"/>
        <end position="1140"/>
    </location>
</feature>
<feature type="compositionally biased region" description="Pro residues" evidence="1">
    <location>
        <begin position="830"/>
        <end position="846"/>
    </location>
</feature>
<comment type="caution">
    <text evidence="2">The sequence shown here is derived from an EMBL/GenBank/DDBJ whole genome shotgun (WGS) entry which is preliminary data.</text>
</comment>
<gene>
    <name evidence="2" type="ORF">B0T20DRAFT_497412</name>
</gene>
<feature type="compositionally biased region" description="Basic and acidic residues" evidence="1">
    <location>
        <begin position="429"/>
        <end position="443"/>
    </location>
</feature>
<dbReference type="Proteomes" id="UP001281003">
    <property type="component" value="Unassembled WGS sequence"/>
</dbReference>
<sequence length="1169" mass="127814">MASIFGSFGSIFGPRKDSAGSLPTPSPNSDREIANSNIPTSDHNHDATNAASSSSEKRAMPNNAGSSDDDCMITAIHSVLQHNPVQPIPKREETEGEEPFGGRFRNIPAARTGCSSTGKEDNGVSQSTANASNKEDVHGSNQSTGAQRIFGTGPAKRPLVVDDDEPRSRNGGSFASSKKRRVDTEQHRLKNHHRQISTGDHSRKRLKDSKSRPSSLARSVSNLDDAKSKLKELAKSIRNTPITAGAKATEKIQHIKERPKEAQTAKPTQEQVVQEFLHAPIGSIGGPRLGSNPTDAAVGSSSHQHKTTGNIVGGKTVPTRKTTDNIVSPNSQRNRDTRGTQGDKNQAPNIHEPTFRKTPAKQPTHQNAQAKQPSHSTGESSRHAAGEADAALFKHFEAAYKPEKTTVRIVNKLPIPEERTGYRFTSQHATDDSHQLPREDGRPTRAALPRKRNKPAQASSSKLPPSTQTVGTTIIPSASPTPPEPTSPVAPVAPVAPALPPAPPRKAVPAESVLAPTEIIFQYVIYHTQKYDPDTEAAHNRRDNVYTSKKEANETCRQRFRDLVKADTAFETIERHIDRYGLFVGRITYEDGDVQDYYVREEQAQLGDLVQKRKLWLDEEGVGIYTKRLWDVWSVRYYPVEEETKQQDGAVGVESGRVEEVLDEGDEGDEGDDADDGEEEEDLFADRDIEGQRDHGTTELGAGVVQENDEASGVMAGEVDTPGEANILATSEHMTDSQTEGNQTQTQDESQTQQISSDDDQSNPTPSNIQAQTLSSSQTHPSLPENPKPQPEPISRGQTLQQPQAEAPTARDTAQQSRSGPINGNGRPRLPTPPLPCDLYTPPPPSTIYSSDSDEEDIDISPPRTLPNNIRHSPPCPSMNLDPKIELHATFTTLRLANLEVLKVFEDLTRPESGRIDDVMHWRDVVLSELKGSFRLWTYENTGPYVGEDGDAQAPEYGDNIEHSVFRWPWKPPRQYRWRFRKIEVWVEERKLVGPKDLGGLEVKIPKEKSLKASQPKTGAPESGSGSGTAAASSSTAPDNSNTNTESQTGTSTGNAPGGTSKTNGTSTLTEDLGNQHAYFQKIKAKVKANQVEAKKKKPRRRPTAKEKGKGKAVDFADPVATTATEPERQGNYRDGRLEVIMDVDDPVVRDVGDGEEEEEGEGEVSEEE</sequence>
<protein>
    <submittedName>
        <fullName evidence="2">Uncharacterized protein</fullName>
    </submittedName>
</protein>
<feature type="compositionally biased region" description="Acidic residues" evidence="1">
    <location>
        <begin position="1154"/>
        <end position="1169"/>
    </location>
</feature>
<feature type="compositionally biased region" description="Polar residues" evidence="1">
    <location>
        <begin position="212"/>
        <end position="222"/>
    </location>
</feature>
<feature type="compositionally biased region" description="Low complexity" evidence="1">
    <location>
        <begin position="743"/>
        <end position="756"/>
    </location>
</feature>
<evidence type="ECO:0000313" key="3">
    <source>
        <dbReference type="Proteomes" id="UP001281003"/>
    </source>
</evidence>
<evidence type="ECO:0000313" key="2">
    <source>
        <dbReference type="EMBL" id="KAK3399219.1"/>
    </source>
</evidence>
<feature type="compositionally biased region" description="Low complexity" evidence="1">
    <location>
        <begin position="1018"/>
        <end position="1045"/>
    </location>
</feature>
<keyword evidence="3" id="KW-1185">Reference proteome</keyword>
<evidence type="ECO:0000256" key="1">
    <source>
        <dbReference type="SAM" id="MobiDB-lite"/>
    </source>
</evidence>
<feature type="region of interest" description="Disordered" evidence="1">
    <location>
        <begin position="643"/>
        <end position="707"/>
    </location>
</feature>
<feature type="compositionally biased region" description="Polar residues" evidence="1">
    <location>
        <begin position="339"/>
        <end position="348"/>
    </location>
</feature>
<feature type="region of interest" description="Disordered" evidence="1">
    <location>
        <begin position="420"/>
        <end position="492"/>
    </location>
</feature>
<feature type="compositionally biased region" description="Basic and acidic residues" evidence="1">
    <location>
        <begin position="1104"/>
        <end position="1115"/>
    </location>
</feature>
<dbReference type="AlphaFoldDB" id="A0AAE0UD97"/>